<dbReference type="OrthoDB" id="185373at2759"/>
<keyword evidence="3" id="KW-1185">Reference proteome</keyword>
<dbReference type="Pfam" id="PF13812">
    <property type="entry name" value="PPR_3"/>
    <property type="match status" value="1"/>
</dbReference>
<keyword evidence="1" id="KW-0677">Repeat</keyword>
<dbReference type="InterPro" id="IPR011990">
    <property type="entry name" value="TPR-like_helical_dom_sf"/>
</dbReference>
<dbReference type="EMBL" id="JABWDY010021466">
    <property type="protein sequence ID" value="KAF5192364.1"/>
    <property type="molecule type" value="Genomic_DNA"/>
</dbReference>
<evidence type="ECO:0000256" key="1">
    <source>
        <dbReference type="ARBA" id="ARBA00022737"/>
    </source>
</evidence>
<dbReference type="InterPro" id="IPR002885">
    <property type="entry name" value="PPR_rpt"/>
</dbReference>
<dbReference type="AlphaFoldDB" id="A0A7J6W4Q4"/>
<accession>A0A7J6W4Q4</accession>
<dbReference type="Proteomes" id="UP000554482">
    <property type="component" value="Unassembled WGS sequence"/>
</dbReference>
<sequence>MEDYFRIMKYKGVKPNSVTYCSLISVYSKSRELKKISWILRQVENTDVVLDQLDLRASLVATITVILFQAS</sequence>
<gene>
    <name evidence="2" type="ORF">FRX31_018050</name>
</gene>
<dbReference type="Gene3D" id="1.25.40.10">
    <property type="entry name" value="Tetratricopeptide repeat domain"/>
    <property type="match status" value="1"/>
</dbReference>
<evidence type="ECO:0000313" key="2">
    <source>
        <dbReference type="EMBL" id="KAF5192364.1"/>
    </source>
</evidence>
<name>A0A7J6W4Q4_THATH</name>
<evidence type="ECO:0000313" key="3">
    <source>
        <dbReference type="Proteomes" id="UP000554482"/>
    </source>
</evidence>
<organism evidence="2 3">
    <name type="scientific">Thalictrum thalictroides</name>
    <name type="common">Rue-anemone</name>
    <name type="synonym">Anemone thalictroides</name>
    <dbReference type="NCBI Taxonomy" id="46969"/>
    <lineage>
        <taxon>Eukaryota</taxon>
        <taxon>Viridiplantae</taxon>
        <taxon>Streptophyta</taxon>
        <taxon>Embryophyta</taxon>
        <taxon>Tracheophyta</taxon>
        <taxon>Spermatophyta</taxon>
        <taxon>Magnoliopsida</taxon>
        <taxon>Ranunculales</taxon>
        <taxon>Ranunculaceae</taxon>
        <taxon>Thalictroideae</taxon>
        <taxon>Thalictrum</taxon>
    </lineage>
</organism>
<reference evidence="2 3" key="1">
    <citation type="submission" date="2020-06" db="EMBL/GenBank/DDBJ databases">
        <title>Transcriptomic and genomic resources for Thalictrum thalictroides and T. hernandezii: Facilitating candidate gene discovery in an emerging model plant lineage.</title>
        <authorList>
            <person name="Arias T."/>
            <person name="Riano-Pachon D.M."/>
            <person name="Di Stilio V.S."/>
        </authorList>
    </citation>
    <scope>NUCLEOTIDE SEQUENCE [LARGE SCALE GENOMIC DNA]</scope>
    <source>
        <strain evidence="3">cv. WT478/WT964</strain>
        <tissue evidence="2">Leaves</tissue>
    </source>
</reference>
<comment type="caution">
    <text evidence="2">The sequence shown here is derived from an EMBL/GenBank/DDBJ whole genome shotgun (WGS) entry which is preliminary data.</text>
</comment>
<proteinExistence type="predicted"/>
<protein>
    <submittedName>
        <fullName evidence="2">LOW protein: PPR containing protein</fullName>
    </submittedName>
</protein>